<evidence type="ECO:0000313" key="1">
    <source>
        <dbReference type="EMBL" id="KAJ4707301.1"/>
    </source>
</evidence>
<protein>
    <submittedName>
        <fullName evidence="1">Hydroxyproline-rich glycoprotein family protein</fullName>
    </submittedName>
</protein>
<proteinExistence type="predicted"/>
<accession>A0ACC1X787</accession>
<gene>
    <name evidence="1" type="ORF">OWV82_020844</name>
</gene>
<dbReference type="EMBL" id="CM051404">
    <property type="protein sequence ID" value="KAJ4707301.1"/>
    <property type="molecule type" value="Genomic_DNA"/>
</dbReference>
<sequence length="114" mass="12825">MEKMENATETPLESPIEAENNPLEYKTPPQNQETDQNSQDSGNELRKSCTPDRLKVPKAFKFPERYRSPTDSMMSPVSKGLLARNRKGGALLPPSINQPKIQELLVQNVGLFQN</sequence>
<evidence type="ECO:0000313" key="2">
    <source>
        <dbReference type="Proteomes" id="UP001164539"/>
    </source>
</evidence>
<dbReference type="Proteomes" id="UP001164539">
    <property type="component" value="Chromosome 11"/>
</dbReference>
<comment type="caution">
    <text evidence="1">The sequence shown here is derived from an EMBL/GenBank/DDBJ whole genome shotgun (WGS) entry which is preliminary data.</text>
</comment>
<name>A0ACC1X787_MELAZ</name>
<organism evidence="1 2">
    <name type="scientific">Melia azedarach</name>
    <name type="common">Chinaberry tree</name>
    <dbReference type="NCBI Taxonomy" id="155640"/>
    <lineage>
        <taxon>Eukaryota</taxon>
        <taxon>Viridiplantae</taxon>
        <taxon>Streptophyta</taxon>
        <taxon>Embryophyta</taxon>
        <taxon>Tracheophyta</taxon>
        <taxon>Spermatophyta</taxon>
        <taxon>Magnoliopsida</taxon>
        <taxon>eudicotyledons</taxon>
        <taxon>Gunneridae</taxon>
        <taxon>Pentapetalae</taxon>
        <taxon>rosids</taxon>
        <taxon>malvids</taxon>
        <taxon>Sapindales</taxon>
        <taxon>Meliaceae</taxon>
        <taxon>Melia</taxon>
    </lineage>
</organism>
<reference evidence="1 2" key="1">
    <citation type="journal article" date="2023" name="Science">
        <title>Complex scaffold remodeling in plant triterpene biosynthesis.</title>
        <authorList>
            <person name="De La Pena R."/>
            <person name="Hodgson H."/>
            <person name="Liu J.C."/>
            <person name="Stephenson M.J."/>
            <person name="Martin A.C."/>
            <person name="Owen C."/>
            <person name="Harkess A."/>
            <person name="Leebens-Mack J."/>
            <person name="Jimenez L.E."/>
            <person name="Osbourn A."/>
            <person name="Sattely E.S."/>
        </authorList>
    </citation>
    <scope>NUCLEOTIDE SEQUENCE [LARGE SCALE GENOMIC DNA]</scope>
    <source>
        <strain evidence="2">cv. JPN11</strain>
        <tissue evidence="1">Leaf</tissue>
    </source>
</reference>
<keyword evidence="2" id="KW-1185">Reference proteome</keyword>